<organism evidence="1 2">
    <name type="scientific">Clathrospora elynae</name>
    <dbReference type="NCBI Taxonomy" id="706981"/>
    <lineage>
        <taxon>Eukaryota</taxon>
        <taxon>Fungi</taxon>
        <taxon>Dikarya</taxon>
        <taxon>Ascomycota</taxon>
        <taxon>Pezizomycotina</taxon>
        <taxon>Dothideomycetes</taxon>
        <taxon>Pleosporomycetidae</taxon>
        <taxon>Pleosporales</taxon>
        <taxon>Diademaceae</taxon>
        <taxon>Clathrospora</taxon>
    </lineage>
</organism>
<dbReference type="EMBL" id="ML976003">
    <property type="protein sequence ID" value="KAF1946452.1"/>
    <property type="molecule type" value="Genomic_DNA"/>
</dbReference>
<reference evidence="1" key="1">
    <citation type="journal article" date="2020" name="Stud. Mycol.">
        <title>101 Dothideomycetes genomes: a test case for predicting lifestyles and emergence of pathogens.</title>
        <authorList>
            <person name="Haridas S."/>
            <person name="Albert R."/>
            <person name="Binder M."/>
            <person name="Bloem J."/>
            <person name="Labutti K."/>
            <person name="Salamov A."/>
            <person name="Andreopoulos B."/>
            <person name="Baker S."/>
            <person name="Barry K."/>
            <person name="Bills G."/>
            <person name="Bluhm B."/>
            <person name="Cannon C."/>
            <person name="Castanera R."/>
            <person name="Culley D."/>
            <person name="Daum C."/>
            <person name="Ezra D."/>
            <person name="Gonzalez J."/>
            <person name="Henrissat B."/>
            <person name="Kuo A."/>
            <person name="Liang C."/>
            <person name="Lipzen A."/>
            <person name="Lutzoni F."/>
            <person name="Magnuson J."/>
            <person name="Mondo S."/>
            <person name="Nolan M."/>
            <person name="Ohm R."/>
            <person name="Pangilinan J."/>
            <person name="Park H.-J."/>
            <person name="Ramirez L."/>
            <person name="Alfaro M."/>
            <person name="Sun H."/>
            <person name="Tritt A."/>
            <person name="Yoshinaga Y."/>
            <person name="Zwiers L.-H."/>
            <person name="Turgeon B."/>
            <person name="Goodwin S."/>
            <person name="Spatafora J."/>
            <person name="Crous P."/>
            <person name="Grigoriev I."/>
        </authorList>
    </citation>
    <scope>NUCLEOTIDE SEQUENCE</scope>
    <source>
        <strain evidence="1">CBS 161.51</strain>
    </source>
</reference>
<keyword evidence="2" id="KW-1185">Reference proteome</keyword>
<protein>
    <submittedName>
        <fullName evidence="1">Uncharacterized protein</fullName>
    </submittedName>
</protein>
<evidence type="ECO:0000313" key="1">
    <source>
        <dbReference type="EMBL" id="KAF1946452.1"/>
    </source>
</evidence>
<name>A0A6A5T3K3_9PLEO</name>
<dbReference type="AlphaFoldDB" id="A0A6A5T3K3"/>
<proteinExistence type="predicted"/>
<dbReference type="Proteomes" id="UP000800038">
    <property type="component" value="Unassembled WGS sequence"/>
</dbReference>
<sequence length="198" mass="21665">MEASTGGSSSSPAVPSGIKAKLVDKAPYSHPKRTFRSTIRIISNTTREVGEGASSRRDYDSHRCQSRASGTLRSAKLVHTAPHCDLKRTFRSTTRIRMKAMLRKSRNYPHDKGWLAGDPETCLGLCCALLGDHISGFHRRKFYPHVCNLLASKGTLSSSTGMPANYIYACLADCESPCIKHEHIPTSRPAMPGTYAGL</sequence>
<accession>A0A6A5T3K3</accession>
<evidence type="ECO:0000313" key="2">
    <source>
        <dbReference type="Proteomes" id="UP000800038"/>
    </source>
</evidence>
<gene>
    <name evidence="1" type="ORF">EJ02DRAFT_508683</name>
</gene>